<dbReference type="Gene3D" id="6.10.140.1340">
    <property type="match status" value="1"/>
</dbReference>
<dbReference type="EMBL" id="SJPN01000004">
    <property type="protein sequence ID" value="TWU02542.1"/>
    <property type="molecule type" value="Genomic_DNA"/>
</dbReference>
<proteinExistence type="predicted"/>
<keyword evidence="2" id="KW-1185">Reference proteome</keyword>
<evidence type="ECO:0000313" key="2">
    <source>
        <dbReference type="Proteomes" id="UP000320176"/>
    </source>
</evidence>
<dbReference type="RefSeq" id="WP_146520851.1">
    <property type="nucleotide sequence ID" value="NZ_CP151726.1"/>
</dbReference>
<evidence type="ECO:0000313" key="1">
    <source>
        <dbReference type="EMBL" id="TWU02542.1"/>
    </source>
</evidence>
<name>A0A5C6AU50_9BACT</name>
<gene>
    <name evidence="1" type="ORF">Pla52n_35920</name>
</gene>
<comment type="caution">
    <text evidence="1">The sequence shown here is derived from an EMBL/GenBank/DDBJ whole genome shotgun (WGS) entry which is preliminary data.</text>
</comment>
<sequence length="152" mass="17180">MIPATNQRVELHTCDATNRQIAEQTRERIAFYSTRSPQEVSDRLLELDHEWDIERALECNASALAFSGVVLSATVDKRWLLLPGLVTGFLFQHALQGWCPPLPILRRMGFRTSAEINEERYALKALRGDFERIISRDGVHADAEAAFVGAEQ</sequence>
<dbReference type="Proteomes" id="UP000320176">
    <property type="component" value="Unassembled WGS sequence"/>
</dbReference>
<protein>
    <recommendedName>
        <fullName evidence="3">DUF2892 domain-containing protein</fullName>
    </recommendedName>
</protein>
<evidence type="ECO:0008006" key="3">
    <source>
        <dbReference type="Google" id="ProtNLM"/>
    </source>
</evidence>
<dbReference type="OrthoDB" id="9799383at2"/>
<accession>A0A5C6AU50</accession>
<organism evidence="1 2">
    <name type="scientific">Stieleria varia</name>
    <dbReference type="NCBI Taxonomy" id="2528005"/>
    <lineage>
        <taxon>Bacteria</taxon>
        <taxon>Pseudomonadati</taxon>
        <taxon>Planctomycetota</taxon>
        <taxon>Planctomycetia</taxon>
        <taxon>Pirellulales</taxon>
        <taxon>Pirellulaceae</taxon>
        <taxon>Stieleria</taxon>
    </lineage>
</organism>
<dbReference type="AlphaFoldDB" id="A0A5C6AU50"/>
<reference evidence="1 2" key="1">
    <citation type="submission" date="2019-02" db="EMBL/GenBank/DDBJ databases">
        <title>Deep-cultivation of Planctomycetes and their phenomic and genomic characterization uncovers novel biology.</title>
        <authorList>
            <person name="Wiegand S."/>
            <person name="Jogler M."/>
            <person name="Boedeker C."/>
            <person name="Pinto D."/>
            <person name="Vollmers J."/>
            <person name="Rivas-Marin E."/>
            <person name="Kohn T."/>
            <person name="Peeters S.H."/>
            <person name="Heuer A."/>
            <person name="Rast P."/>
            <person name="Oberbeckmann S."/>
            <person name="Bunk B."/>
            <person name="Jeske O."/>
            <person name="Meyerdierks A."/>
            <person name="Storesund J.E."/>
            <person name="Kallscheuer N."/>
            <person name="Luecker S."/>
            <person name="Lage O.M."/>
            <person name="Pohl T."/>
            <person name="Merkel B.J."/>
            <person name="Hornburger P."/>
            <person name="Mueller R.-W."/>
            <person name="Bruemmer F."/>
            <person name="Labrenz M."/>
            <person name="Spormann A.M."/>
            <person name="Op Den Camp H."/>
            <person name="Overmann J."/>
            <person name="Amann R."/>
            <person name="Jetten M.S.M."/>
            <person name="Mascher T."/>
            <person name="Medema M.H."/>
            <person name="Devos D.P."/>
            <person name="Kaster A.-K."/>
            <person name="Ovreas L."/>
            <person name="Rohde M."/>
            <person name="Galperin M.Y."/>
            <person name="Jogler C."/>
        </authorList>
    </citation>
    <scope>NUCLEOTIDE SEQUENCE [LARGE SCALE GENOMIC DNA]</scope>
    <source>
        <strain evidence="1 2">Pla52n</strain>
    </source>
</reference>